<evidence type="ECO:0000313" key="2">
    <source>
        <dbReference type="Proteomes" id="UP000294947"/>
    </source>
</evidence>
<sequence length="439" mass="48060">MTVYRSTTSDIGGLWPFLVSHGVPVAGARIGYDTLSGSSFYCSPIDWVLRSLVANPNLIVFGEPGQGKSSTVVAFLLRMMLFGVRSLVSGDVKGEYSPVARALGCEPIILGSGMTARVNALDLGPLASRWDGFTAAQQREAVTGLLGRWVQLLTALAEAQGHRVDQTDEMVLAAILRRLTGIRDGNTNLTPVTIPGVHAQLARPDEQLWRDTRFGSERQFLDHLRGITDTLGNLISGPLAGLFDAPTNIRLDWDAPIQTMDLSRLKARGDQAVGVALTVLGSWSATATDLQPDGDIRIVIRDEVWRQMRLGLKAVQAVDSDIRLSRREKQIQILVLHKPSDLLTVGDAGSQEAAIARELMALCSTRILAGQSTHVASELAEALGLGEEEHRQITGWAMERRGRALWKLENRPGFKVQTVLSHVERRLFDTNAQLRRGRR</sequence>
<dbReference type="InterPro" id="IPR027417">
    <property type="entry name" value="P-loop_NTPase"/>
</dbReference>
<proteinExistence type="predicted"/>
<dbReference type="AlphaFoldDB" id="A0A4R4Y287"/>
<gene>
    <name evidence="1" type="ORF">E1288_39955</name>
</gene>
<keyword evidence="2" id="KW-1185">Reference proteome</keyword>
<protein>
    <submittedName>
        <fullName evidence="1">ATP-binding protein</fullName>
    </submittedName>
</protein>
<keyword evidence="1" id="KW-0067">ATP-binding</keyword>
<dbReference type="GO" id="GO:0005524">
    <property type="term" value="F:ATP binding"/>
    <property type="evidence" value="ECO:0007669"/>
    <property type="project" value="UniProtKB-KW"/>
</dbReference>
<dbReference type="EMBL" id="SMKW01000092">
    <property type="protein sequence ID" value="TDD37790.1"/>
    <property type="molecule type" value="Genomic_DNA"/>
</dbReference>
<reference evidence="1 2" key="1">
    <citation type="submission" date="2019-03" db="EMBL/GenBank/DDBJ databases">
        <title>Draft genome sequences of novel Actinobacteria.</title>
        <authorList>
            <person name="Sahin N."/>
            <person name="Ay H."/>
            <person name="Saygin H."/>
        </authorList>
    </citation>
    <scope>NUCLEOTIDE SEQUENCE [LARGE SCALE GENOMIC DNA]</scope>
    <source>
        <strain evidence="1 2">7K502</strain>
    </source>
</reference>
<dbReference type="Gene3D" id="3.40.50.300">
    <property type="entry name" value="P-loop containing nucleotide triphosphate hydrolases"/>
    <property type="match status" value="2"/>
</dbReference>
<accession>A0A4R4Y287</accession>
<comment type="caution">
    <text evidence="1">The sequence shown here is derived from an EMBL/GenBank/DDBJ whole genome shotgun (WGS) entry which is preliminary data.</text>
</comment>
<dbReference type="OrthoDB" id="9804380at2"/>
<organism evidence="1 2">
    <name type="scientific">Saccharopolyspora elongata</name>
    <dbReference type="NCBI Taxonomy" id="2530387"/>
    <lineage>
        <taxon>Bacteria</taxon>
        <taxon>Bacillati</taxon>
        <taxon>Actinomycetota</taxon>
        <taxon>Actinomycetes</taxon>
        <taxon>Pseudonocardiales</taxon>
        <taxon>Pseudonocardiaceae</taxon>
        <taxon>Saccharopolyspora</taxon>
    </lineage>
</organism>
<name>A0A4R4Y287_9PSEU</name>
<evidence type="ECO:0000313" key="1">
    <source>
        <dbReference type="EMBL" id="TDD37790.1"/>
    </source>
</evidence>
<dbReference type="SUPFAM" id="SSF52540">
    <property type="entry name" value="P-loop containing nucleoside triphosphate hydrolases"/>
    <property type="match status" value="1"/>
</dbReference>
<keyword evidence="1" id="KW-0547">Nucleotide-binding</keyword>
<dbReference type="Proteomes" id="UP000294947">
    <property type="component" value="Unassembled WGS sequence"/>
</dbReference>